<gene>
    <name evidence="7" type="ORF">U472_02950</name>
</gene>
<evidence type="ECO:0000256" key="4">
    <source>
        <dbReference type="ARBA" id="ARBA00022989"/>
    </source>
</evidence>
<feature type="transmembrane region" description="Helical" evidence="6">
    <location>
        <begin position="6"/>
        <end position="28"/>
    </location>
</feature>
<dbReference type="Pfam" id="PF04286">
    <property type="entry name" value="DUF445"/>
    <property type="match status" value="2"/>
</dbReference>
<proteinExistence type="inferred from homology"/>
<dbReference type="AlphaFoldDB" id="A0A1C0AAY7"/>
<keyword evidence="5 6" id="KW-0472">Membrane</keyword>
<evidence type="ECO:0000256" key="6">
    <source>
        <dbReference type="SAM" id="Phobius"/>
    </source>
</evidence>
<dbReference type="PANTHER" id="PTHR35791:SF1">
    <property type="entry name" value="UPF0754 MEMBRANE PROTEIN YHEB"/>
    <property type="match status" value="1"/>
</dbReference>
<organism evidence="7 8">
    <name type="scientific">Orenia metallireducens</name>
    <dbReference type="NCBI Taxonomy" id="1413210"/>
    <lineage>
        <taxon>Bacteria</taxon>
        <taxon>Bacillati</taxon>
        <taxon>Bacillota</taxon>
        <taxon>Clostridia</taxon>
        <taxon>Halanaerobiales</taxon>
        <taxon>Halobacteroidaceae</taxon>
        <taxon>Orenia</taxon>
    </lineage>
</organism>
<keyword evidence="3 6" id="KW-0812">Transmembrane</keyword>
<dbReference type="PANTHER" id="PTHR35791">
    <property type="entry name" value="UPF0754 MEMBRANE PROTEIN YHEB"/>
    <property type="match status" value="1"/>
</dbReference>
<evidence type="ECO:0000313" key="8">
    <source>
        <dbReference type="Proteomes" id="UP000093514"/>
    </source>
</evidence>
<comment type="similarity">
    <text evidence="2">Belongs to the UPF0754 family.</text>
</comment>
<evidence type="ECO:0000313" key="7">
    <source>
        <dbReference type="EMBL" id="OCL27539.1"/>
    </source>
</evidence>
<dbReference type="EMBL" id="LWDV01000007">
    <property type="protein sequence ID" value="OCL27539.1"/>
    <property type="molecule type" value="Genomic_DNA"/>
</dbReference>
<protein>
    <recommendedName>
        <fullName evidence="9">DUF445 domain-containing protein</fullName>
    </recommendedName>
</protein>
<dbReference type="RefSeq" id="WP_068715384.1">
    <property type="nucleotide sequence ID" value="NZ_LWDV01000007.1"/>
</dbReference>
<dbReference type="InterPro" id="IPR007383">
    <property type="entry name" value="DUF445"/>
</dbReference>
<comment type="caution">
    <text evidence="7">The sequence shown here is derived from an EMBL/GenBank/DDBJ whole genome shotgun (WGS) entry which is preliminary data.</text>
</comment>
<evidence type="ECO:0008006" key="9">
    <source>
        <dbReference type="Google" id="ProtNLM"/>
    </source>
</evidence>
<evidence type="ECO:0000256" key="5">
    <source>
        <dbReference type="ARBA" id="ARBA00023136"/>
    </source>
</evidence>
<keyword evidence="4 6" id="KW-1133">Transmembrane helix</keyword>
<sequence length="199" mass="22690">MAWKLAFLPIIGALIGWITNYLAIKLLFKPYKPVKIPLLNFELQGILPKRRKELAKKVGEIVEQDLLPKEELERELAGLEVKDDIKEAIVRVIDEKAEEKIPPFIPDNFKVMIINFLKEMVNRDLDPYLDQLMDNFKDKVLNEIDIAKLVETEIGNFEMKELEGLALEVASKELKHIEVLGAILGFIVGIGQALILANF</sequence>
<keyword evidence="8" id="KW-1185">Reference proteome</keyword>
<evidence type="ECO:0000256" key="1">
    <source>
        <dbReference type="ARBA" id="ARBA00004308"/>
    </source>
</evidence>
<name>A0A1C0AAY7_9FIRM</name>
<reference evidence="8" key="1">
    <citation type="submission" date="2016-07" db="EMBL/GenBank/DDBJ databases">
        <authorList>
            <person name="Florea S."/>
            <person name="Webb J.S."/>
            <person name="Jaromczyk J."/>
            <person name="Schardl C.L."/>
        </authorList>
    </citation>
    <scope>NUCLEOTIDE SEQUENCE [LARGE SCALE GENOMIC DNA]</scope>
    <source>
        <strain evidence="8">Z6</strain>
    </source>
</reference>
<dbReference type="Proteomes" id="UP000093514">
    <property type="component" value="Unassembled WGS sequence"/>
</dbReference>
<dbReference type="OrthoDB" id="9787430at2"/>
<reference evidence="7 8" key="2">
    <citation type="submission" date="2016-08" db="EMBL/GenBank/DDBJ databases">
        <title>Orenia metallireducens sp. nov. strain Z6, a Novel Metal-reducing Firmicute from the Deep Subsurface.</title>
        <authorList>
            <person name="Maxim B.I."/>
            <person name="Kenneth K."/>
            <person name="Flynn T.M."/>
            <person name="Oloughlin E.J."/>
            <person name="Locke R.A."/>
            <person name="Weber J.R."/>
            <person name="Egan S.M."/>
            <person name="Mackie R.I."/>
            <person name="Cann I.K."/>
        </authorList>
    </citation>
    <scope>NUCLEOTIDE SEQUENCE [LARGE SCALE GENOMIC DNA]</scope>
    <source>
        <strain evidence="7 8">Z6</strain>
    </source>
</reference>
<comment type="subcellular location">
    <subcellularLocation>
        <location evidence="1">Endomembrane system</location>
    </subcellularLocation>
</comment>
<feature type="transmembrane region" description="Helical" evidence="6">
    <location>
        <begin position="179"/>
        <end position="197"/>
    </location>
</feature>
<dbReference type="GO" id="GO:0012505">
    <property type="term" value="C:endomembrane system"/>
    <property type="evidence" value="ECO:0007669"/>
    <property type="project" value="UniProtKB-SubCell"/>
</dbReference>
<evidence type="ECO:0000256" key="3">
    <source>
        <dbReference type="ARBA" id="ARBA00022692"/>
    </source>
</evidence>
<accession>A0A1C0AAY7</accession>
<evidence type="ECO:0000256" key="2">
    <source>
        <dbReference type="ARBA" id="ARBA00008053"/>
    </source>
</evidence>